<keyword evidence="5" id="KW-1185">Reference proteome</keyword>
<accession>V9EE60</accession>
<reference evidence="4 5" key="1">
    <citation type="submission" date="2013-11" db="EMBL/GenBank/DDBJ databases">
        <title>The Genome Sequence of Phytophthora parasitica P1569.</title>
        <authorList>
            <consortium name="The Broad Institute Genomics Platform"/>
            <person name="Russ C."/>
            <person name="Tyler B."/>
            <person name="Panabieres F."/>
            <person name="Shan W."/>
            <person name="Tripathy S."/>
            <person name="Grunwald N."/>
            <person name="Machado M."/>
            <person name="Johnson C.S."/>
            <person name="Arredondo F."/>
            <person name="Hong C."/>
            <person name="Coffey M."/>
            <person name="Young S.K."/>
            <person name="Zeng Q."/>
            <person name="Gargeya S."/>
            <person name="Fitzgerald M."/>
            <person name="Abouelleil A."/>
            <person name="Alvarado L."/>
            <person name="Chapman S.B."/>
            <person name="Gainer-Dewar J."/>
            <person name="Goldberg J."/>
            <person name="Griggs A."/>
            <person name="Gujja S."/>
            <person name="Hansen M."/>
            <person name="Howarth C."/>
            <person name="Imamovic A."/>
            <person name="Ireland A."/>
            <person name="Larimer J."/>
            <person name="McCowan C."/>
            <person name="Murphy C."/>
            <person name="Pearson M."/>
            <person name="Poon T.W."/>
            <person name="Priest M."/>
            <person name="Roberts A."/>
            <person name="Saif S."/>
            <person name="Shea T."/>
            <person name="Sykes S."/>
            <person name="Wortman J."/>
            <person name="Nusbaum C."/>
            <person name="Birren B."/>
        </authorList>
    </citation>
    <scope>NUCLEOTIDE SEQUENCE [LARGE SCALE GENOMIC DNA]</scope>
    <source>
        <strain evidence="4 5">P1569</strain>
    </source>
</reference>
<comment type="caution">
    <text evidence="4">The sequence shown here is derived from an EMBL/GenBank/DDBJ whole genome shotgun (WGS) entry which is preliminary data.</text>
</comment>
<comment type="function">
    <text evidence="1">S-adenosyl-L-methionine-dependent methyltransferase that mediates RNA cap1 2'-O-ribose methylation to the 5'-cap structure of RNAs. Methylates the ribose of the first nucleotide of a m(7)GpppG-capped mRNA to produce m(7)GpppNmp (cap1).</text>
</comment>
<protein>
    <recommendedName>
        <fullName evidence="1">Cap-specific mRNA (nucleoside-2'-O-)-methyltransferase 1</fullName>
        <ecNumber evidence="1">2.1.1.57</ecNumber>
    </recommendedName>
    <alternativeName>
        <fullName evidence="1">Cap1 2'O-ribose methyltransferase 1</fullName>
    </alternativeName>
</protein>
<dbReference type="eggNOG" id="KOG3673">
    <property type="taxonomic scope" value="Eukaryota"/>
</dbReference>
<dbReference type="Pfam" id="PF01728">
    <property type="entry name" value="FtsJ"/>
    <property type="match status" value="1"/>
</dbReference>
<dbReference type="GO" id="GO:0005634">
    <property type="term" value="C:nucleus"/>
    <property type="evidence" value="ECO:0007669"/>
    <property type="project" value="UniProtKB-SubCell"/>
</dbReference>
<dbReference type="Gene3D" id="3.40.50.12760">
    <property type="match status" value="1"/>
</dbReference>
<dbReference type="InterPro" id="IPR025816">
    <property type="entry name" value="RrmJ-type_MeTrfase"/>
</dbReference>
<dbReference type="PANTHER" id="PTHR16121:SF0">
    <property type="entry name" value="CAP-SPECIFIC MRNA (NUCLEOSIDE-2'-O-)-METHYLTRANSFERASE 1"/>
    <property type="match status" value="1"/>
</dbReference>
<dbReference type="PANTHER" id="PTHR16121">
    <property type="entry name" value="CAP-SPECIFIC MRNA (NUCLEOSIDE-2'-O-)-METHYLTRANSFERASE 1-RELATED"/>
    <property type="match status" value="1"/>
</dbReference>
<evidence type="ECO:0000256" key="2">
    <source>
        <dbReference type="SAM" id="Coils"/>
    </source>
</evidence>
<dbReference type="GO" id="GO:0006370">
    <property type="term" value="P:7-methylguanosine mRNA capping"/>
    <property type="evidence" value="ECO:0007669"/>
    <property type="project" value="UniProtKB-UniRule"/>
</dbReference>
<feature type="domain" description="RrmJ-type SAM-dependent 2'-O-MTase" evidence="3">
    <location>
        <begin position="127"/>
        <end position="330"/>
    </location>
</feature>
<evidence type="ECO:0000313" key="5">
    <source>
        <dbReference type="Proteomes" id="UP000018721"/>
    </source>
</evidence>
<keyword evidence="1" id="KW-0949">S-adenosyl-L-methionine</keyword>
<gene>
    <name evidence="4" type="ORF">F443_17096</name>
</gene>
<dbReference type="InterPro" id="IPR050851">
    <property type="entry name" value="mRNA_Cap_2O-Ribose_MeTrfase"/>
</dbReference>
<keyword evidence="1" id="KW-0808">Transferase</keyword>
<keyword evidence="2" id="KW-0175">Coiled coil</keyword>
<feature type="coiled-coil region" evidence="2">
    <location>
        <begin position="339"/>
        <end position="366"/>
    </location>
</feature>
<proteinExistence type="predicted"/>
<keyword evidence="1" id="KW-0506">mRNA capping</keyword>
<evidence type="ECO:0000313" key="4">
    <source>
        <dbReference type="EMBL" id="ETI36838.1"/>
    </source>
</evidence>
<organism evidence="4 5">
    <name type="scientific">Phytophthora nicotianae P1569</name>
    <dbReference type="NCBI Taxonomy" id="1317065"/>
    <lineage>
        <taxon>Eukaryota</taxon>
        <taxon>Sar</taxon>
        <taxon>Stramenopiles</taxon>
        <taxon>Oomycota</taxon>
        <taxon>Peronosporomycetes</taxon>
        <taxon>Peronosporales</taxon>
        <taxon>Peronosporaceae</taxon>
        <taxon>Phytophthora</taxon>
    </lineage>
</organism>
<dbReference type="Proteomes" id="UP000018721">
    <property type="component" value="Unassembled WGS sequence"/>
</dbReference>
<dbReference type="OrthoDB" id="10251234at2759"/>
<dbReference type="InterPro" id="IPR029063">
    <property type="entry name" value="SAM-dependent_MTases_sf"/>
</dbReference>
<evidence type="ECO:0000259" key="3">
    <source>
        <dbReference type="PROSITE" id="PS51613"/>
    </source>
</evidence>
<evidence type="ECO:0000256" key="1">
    <source>
        <dbReference type="RuleBase" id="RU368012"/>
    </source>
</evidence>
<sequence>MSGDEMMAAMGFTSFGRVHRERERKRKRADVLAQLMPGTELTGKRAEFSVDGVEEGAYGELSLLCKENCSLDAALSENCKIEERIFVAISLLQELEKEKNKFDELESPQFRSARAATNAFELLGKHRFLNRSAMKLVTLDHIFQWTHGAGERFTFADICGGPGGFSEYLLWRTQQSNDTHGYGITLKGAANECDWRLPSRFHDMFTICYGEDGTGDLYSIANIHNFRDVVRGRHPNGVDLALADGGFLDARSKSNQESMMTRLILAEVLAMFAVLRVGGDFVCKTFELVTPAMLELCWILHQCFERFAVVKPITSRPASSERYIVARGLRAGHPTTKLVEILEGRLVQANNNNENSNSQLHFLQEQTPLCEDVDFLQYMKVTNEVIARSQIEACRRINEYAVNKNKRKSREDDIDPREYYQYWQLGRIPRHGSAQ</sequence>
<dbReference type="EC" id="2.1.1.57" evidence="1"/>
<dbReference type="GO" id="GO:0032259">
    <property type="term" value="P:methylation"/>
    <property type="evidence" value="ECO:0007669"/>
    <property type="project" value="UniProtKB-KW"/>
</dbReference>
<dbReference type="GO" id="GO:0004483">
    <property type="term" value="F:methyltransferase cap1 activity"/>
    <property type="evidence" value="ECO:0007669"/>
    <property type="project" value="UniProtKB-UniRule"/>
</dbReference>
<comment type="catalytic activity">
    <reaction evidence="1">
        <text>a 5'-end (N(7)-methyl 5'-triphosphoguanosine)-ribonucleoside in mRNA + S-adenosyl-L-methionine = a 5'-end (N(7)-methyl 5'-triphosphoguanosine)-(2'-O-methyl-ribonucleoside) in mRNA + S-adenosyl-L-homocysteine + H(+)</text>
        <dbReference type="Rhea" id="RHEA:67020"/>
        <dbReference type="Rhea" id="RHEA-COMP:17167"/>
        <dbReference type="Rhea" id="RHEA-COMP:17168"/>
        <dbReference type="ChEBI" id="CHEBI:15378"/>
        <dbReference type="ChEBI" id="CHEBI:57856"/>
        <dbReference type="ChEBI" id="CHEBI:59789"/>
        <dbReference type="ChEBI" id="CHEBI:156461"/>
        <dbReference type="ChEBI" id="CHEBI:167609"/>
        <dbReference type="EC" id="2.1.1.57"/>
    </reaction>
</comment>
<dbReference type="SUPFAM" id="SSF53335">
    <property type="entry name" value="S-adenosyl-L-methionine-dependent methyltransferases"/>
    <property type="match status" value="1"/>
</dbReference>
<keyword evidence="1" id="KW-0489">Methyltransferase</keyword>
<name>V9EE60_PHYNI</name>
<dbReference type="GO" id="GO:0005737">
    <property type="term" value="C:cytoplasm"/>
    <property type="evidence" value="ECO:0007669"/>
    <property type="project" value="TreeGrafter"/>
</dbReference>
<keyword evidence="1" id="KW-0507">mRNA processing</keyword>
<dbReference type="GO" id="GO:0003676">
    <property type="term" value="F:nucleic acid binding"/>
    <property type="evidence" value="ECO:0007669"/>
    <property type="project" value="UniProtKB-UniRule"/>
</dbReference>
<dbReference type="PROSITE" id="PS51613">
    <property type="entry name" value="SAM_MT_RRMJ"/>
    <property type="match status" value="1"/>
</dbReference>
<comment type="subcellular location">
    <subcellularLocation>
        <location evidence="1">Nucleus</location>
    </subcellularLocation>
</comment>
<dbReference type="HOGENOM" id="CLU_051951_0_0_1"/>
<dbReference type="InterPro" id="IPR002877">
    <property type="entry name" value="RNA_MeTrfase_FtsJ_dom"/>
</dbReference>
<dbReference type="GO" id="GO:0016556">
    <property type="term" value="P:mRNA modification"/>
    <property type="evidence" value="ECO:0007669"/>
    <property type="project" value="UniProtKB-UniRule"/>
</dbReference>
<keyword evidence="1" id="KW-0539">Nucleus</keyword>
<dbReference type="EMBL" id="ANIZ01002993">
    <property type="protein sequence ID" value="ETI36838.1"/>
    <property type="molecule type" value="Genomic_DNA"/>
</dbReference>
<dbReference type="AlphaFoldDB" id="V9EE60"/>